<dbReference type="GeneID" id="25284650"/>
<evidence type="ECO:0000313" key="3">
    <source>
        <dbReference type="Proteomes" id="UP000027920"/>
    </source>
</evidence>
<name>A0A072P2M0_9EURO</name>
<dbReference type="OrthoDB" id="2943660at2759"/>
<protein>
    <submittedName>
        <fullName evidence="2">Uncharacterized protein</fullName>
    </submittedName>
</protein>
<accession>A0A072P2M0</accession>
<organism evidence="2 3">
    <name type="scientific">Exophiala aquamarina CBS 119918</name>
    <dbReference type="NCBI Taxonomy" id="1182545"/>
    <lineage>
        <taxon>Eukaryota</taxon>
        <taxon>Fungi</taxon>
        <taxon>Dikarya</taxon>
        <taxon>Ascomycota</taxon>
        <taxon>Pezizomycotina</taxon>
        <taxon>Eurotiomycetes</taxon>
        <taxon>Chaetothyriomycetidae</taxon>
        <taxon>Chaetothyriales</taxon>
        <taxon>Herpotrichiellaceae</taxon>
        <taxon>Exophiala</taxon>
    </lineage>
</organism>
<dbReference type="RefSeq" id="XP_013256537.1">
    <property type="nucleotide sequence ID" value="XM_013401083.1"/>
</dbReference>
<proteinExistence type="predicted"/>
<keyword evidence="1" id="KW-0732">Signal</keyword>
<feature type="signal peptide" evidence="1">
    <location>
        <begin position="1"/>
        <end position="20"/>
    </location>
</feature>
<evidence type="ECO:0000256" key="1">
    <source>
        <dbReference type="SAM" id="SignalP"/>
    </source>
</evidence>
<dbReference type="Proteomes" id="UP000027920">
    <property type="component" value="Unassembled WGS sequence"/>
</dbReference>
<reference evidence="2 3" key="1">
    <citation type="submission" date="2013-03" db="EMBL/GenBank/DDBJ databases">
        <title>The Genome Sequence of Exophiala aquamarina CBS 119918.</title>
        <authorList>
            <consortium name="The Broad Institute Genomics Platform"/>
            <person name="Cuomo C."/>
            <person name="de Hoog S."/>
            <person name="Gorbushina A."/>
            <person name="Walker B."/>
            <person name="Young S.K."/>
            <person name="Zeng Q."/>
            <person name="Gargeya S."/>
            <person name="Fitzgerald M."/>
            <person name="Haas B."/>
            <person name="Abouelleil A."/>
            <person name="Allen A.W."/>
            <person name="Alvarado L."/>
            <person name="Arachchi H.M."/>
            <person name="Berlin A.M."/>
            <person name="Chapman S.B."/>
            <person name="Gainer-Dewar J."/>
            <person name="Goldberg J."/>
            <person name="Griggs A."/>
            <person name="Gujja S."/>
            <person name="Hansen M."/>
            <person name="Howarth C."/>
            <person name="Imamovic A."/>
            <person name="Ireland A."/>
            <person name="Larimer J."/>
            <person name="McCowan C."/>
            <person name="Murphy C."/>
            <person name="Pearson M."/>
            <person name="Poon T.W."/>
            <person name="Priest M."/>
            <person name="Roberts A."/>
            <person name="Saif S."/>
            <person name="Shea T."/>
            <person name="Sisk P."/>
            <person name="Sykes S."/>
            <person name="Wortman J."/>
            <person name="Nusbaum C."/>
            <person name="Birren B."/>
        </authorList>
    </citation>
    <scope>NUCLEOTIDE SEQUENCE [LARGE SCALE GENOMIC DNA]</scope>
    <source>
        <strain evidence="2 3">CBS 119918</strain>
    </source>
</reference>
<dbReference type="HOGENOM" id="CLU_102245_0_0_1"/>
<dbReference type="EMBL" id="AMGV01000011">
    <property type="protein sequence ID" value="KEF53947.1"/>
    <property type="molecule type" value="Genomic_DNA"/>
</dbReference>
<gene>
    <name evidence="2" type="ORF">A1O9_09742</name>
</gene>
<evidence type="ECO:0000313" key="2">
    <source>
        <dbReference type="EMBL" id="KEF53947.1"/>
    </source>
</evidence>
<sequence length="201" mass="21667">MVSFKFILSLGLLGSTITSAFPTLGRTPGCGEIDIFMTGLPASHPLVKAQGFDPIFVNKSLTADAAEVVKAGYNLRGKNPNPRTFSDSQSLRSPNAGIFHLVVLMGPEQPISILGDQLNGINWDGTGVGFGVRGSPLQNLTVRLEDILQTYREKAWRAPILFNHSPTSSLWAIQRHFPLSSNCTNSPGKDLGLSIICDICD</sequence>
<dbReference type="VEuPathDB" id="FungiDB:A1O9_09742"/>
<dbReference type="AlphaFoldDB" id="A0A072P2M0"/>
<keyword evidence="3" id="KW-1185">Reference proteome</keyword>
<feature type="chain" id="PRO_5001683104" evidence="1">
    <location>
        <begin position="21"/>
        <end position="201"/>
    </location>
</feature>
<comment type="caution">
    <text evidence="2">The sequence shown here is derived from an EMBL/GenBank/DDBJ whole genome shotgun (WGS) entry which is preliminary data.</text>
</comment>